<dbReference type="EC" id="3.6.1.-" evidence="4"/>
<accession>A0A7Z0VKZ2</accession>
<evidence type="ECO:0000256" key="3">
    <source>
        <dbReference type="ARBA" id="ARBA00022801"/>
    </source>
</evidence>
<dbReference type="CDD" id="cd03671">
    <property type="entry name" value="NUDIX_Ap4A_hydrolase_plant_like"/>
    <property type="match status" value="1"/>
</dbReference>
<evidence type="ECO:0000313" key="7">
    <source>
        <dbReference type="Proteomes" id="UP000094769"/>
    </source>
</evidence>
<keyword evidence="3 4" id="KW-0378">Hydrolase</keyword>
<dbReference type="Pfam" id="PF00293">
    <property type="entry name" value="NUDIX"/>
    <property type="match status" value="1"/>
</dbReference>
<feature type="domain" description="Nudix hydrolase" evidence="5">
    <location>
        <begin position="10"/>
        <end position="153"/>
    </location>
</feature>
<evidence type="ECO:0000256" key="4">
    <source>
        <dbReference type="HAMAP-Rule" id="MF_00298"/>
    </source>
</evidence>
<dbReference type="InterPro" id="IPR000086">
    <property type="entry name" value="NUDIX_hydrolase_dom"/>
</dbReference>
<comment type="cofactor">
    <cofactor evidence="1">
        <name>Mn(2+)</name>
        <dbReference type="ChEBI" id="CHEBI:29035"/>
    </cofactor>
</comment>
<dbReference type="PROSITE" id="PS51462">
    <property type="entry name" value="NUDIX"/>
    <property type="match status" value="1"/>
</dbReference>
<dbReference type="HAMAP" id="MF_00298">
    <property type="entry name" value="Nudix_RppH"/>
    <property type="match status" value="1"/>
</dbReference>
<proteinExistence type="inferred from homology"/>
<dbReference type="FunFam" id="3.90.79.10:FF:000001">
    <property type="entry name" value="RNA pyrophosphohydrolase"/>
    <property type="match status" value="1"/>
</dbReference>
<evidence type="ECO:0000256" key="1">
    <source>
        <dbReference type="ARBA" id="ARBA00001936"/>
    </source>
</evidence>
<reference evidence="6 7" key="1">
    <citation type="submission" date="2016-06" db="EMBL/GenBank/DDBJ databases">
        <title>Genome sequence of endosymbiont of Candidatus Endolucinida thiodiazotropha.</title>
        <authorList>
            <person name="Poehlein A."/>
            <person name="Koenig S."/>
            <person name="Heiden S.E."/>
            <person name="Thuermer A."/>
            <person name="Voget S."/>
            <person name="Daniel R."/>
            <person name="Markert S."/>
            <person name="Gros O."/>
            <person name="Schweder T."/>
        </authorList>
    </citation>
    <scope>NUCLEOTIDE SEQUENCE [LARGE SCALE GENOMIC DNA]</scope>
    <source>
        <strain evidence="6 7">COS</strain>
    </source>
</reference>
<dbReference type="NCBIfam" id="NF001937">
    <property type="entry name" value="PRK00714.1-4"/>
    <property type="match status" value="1"/>
</dbReference>
<comment type="similarity">
    <text evidence="4">Belongs to the Nudix hydrolase family. RppH subfamily.</text>
</comment>
<dbReference type="NCBIfam" id="NF001938">
    <property type="entry name" value="PRK00714.1-5"/>
    <property type="match status" value="1"/>
</dbReference>
<comment type="caution">
    <text evidence="6">The sequence shown here is derived from an EMBL/GenBank/DDBJ whole genome shotgun (WGS) entry which is preliminary data.</text>
</comment>
<evidence type="ECO:0000259" key="5">
    <source>
        <dbReference type="PROSITE" id="PS51462"/>
    </source>
</evidence>
<feature type="short sequence motif" description="Nudix box" evidence="4">
    <location>
        <begin position="42"/>
        <end position="63"/>
    </location>
</feature>
<dbReference type="PROSITE" id="PS00893">
    <property type="entry name" value="NUDIX_BOX"/>
    <property type="match status" value="1"/>
</dbReference>
<dbReference type="InterPro" id="IPR022927">
    <property type="entry name" value="RppH"/>
</dbReference>
<dbReference type="AlphaFoldDB" id="A0A7Z0VKZ2"/>
<sequence>MAATLIDTDGYRPNVGIILCNDNRQLFWGRRIGQDAWQFPQGGIKSEETPEEAMFRELREEVGLGAEQVEVMGTTRDWLRYRLPERYIRRNREPLCIGQKQIWFLLRAQCGEEAFCLDNCETPEFEEWRWVNYWQPVREVIYFKRNVYTKALEELAPLLYPEGTPNRIHTNYLRQQRR</sequence>
<dbReference type="PANTHER" id="PTHR43046">
    <property type="entry name" value="GDP-MANNOSE MANNOSYL HYDROLASE"/>
    <property type="match status" value="1"/>
</dbReference>
<dbReference type="InterPro" id="IPR020476">
    <property type="entry name" value="Nudix_hydrolase"/>
</dbReference>
<dbReference type="PANTHER" id="PTHR43046:SF14">
    <property type="entry name" value="MUTT_NUDIX FAMILY PROTEIN"/>
    <property type="match status" value="1"/>
</dbReference>
<protein>
    <recommendedName>
        <fullName evidence="4">RNA pyrophosphohydrolase</fullName>
        <ecNumber evidence="4">3.6.1.-</ecNumber>
    </recommendedName>
    <alternativeName>
        <fullName evidence="4">(Di)nucleoside polyphosphate hydrolase</fullName>
    </alternativeName>
</protein>
<dbReference type="GO" id="GO:0034353">
    <property type="term" value="F:mRNA 5'-diphosphatase activity"/>
    <property type="evidence" value="ECO:0007669"/>
    <property type="project" value="UniProtKB-ARBA"/>
</dbReference>
<name>A0A7Z0VKZ2_9GAMM</name>
<dbReference type="EMBL" id="MARB01000013">
    <property type="protein sequence ID" value="ODJ87305.1"/>
    <property type="molecule type" value="Genomic_DNA"/>
</dbReference>
<dbReference type="Gene3D" id="3.90.79.10">
    <property type="entry name" value="Nucleoside Triphosphate Pyrophosphohydrolase"/>
    <property type="match status" value="1"/>
</dbReference>
<dbReference type="InterPro" id="IPR020084">
    <property type="entry name" value="NUDIX_hydrolase_CS"/>
</dbReference>
<evidence type="ECO:0000313" key="6">
    <source>
        <dbReference type="EMBL" id="ODJ87305.1"/>
    </source>
</evidence>
<keyword evidence="7" id="KW-1185">Reference proteome</keyword>
<dbReference type="PRINTS" id="PR00502">
    <property type="entry name" value="NUDIXFAMILY"/>
</dbReference>
<dbReference type="Proteomes" id="UP000094769">
    <property type="component" value="Unassembled WGS sequence"/>
</dbReference>
<comment type="cofactor">
    <cofactor evidence="2">
        <name>Mg(2+)</name>
        <dbReference type="ChEBI" id="CHEBI:18420"/>
    </cofactor>
</comment>
<comment type="cofactor">
    <cofactor evidence="4">
        <name>a divalent metal cation</name>
        <dbReference type="ChEBI" id="CHEBI:60240"/>
    </cofactor>
</comment>
<dbReference type="InterPro" id="IPR015797">
    <property type="entry name" value="NUDIX_hydrolase-like_dom_sf"/>
</dbReference>
<organism evidence="6 7">
    <name type="scientific">Candidatus Thiodiazotropha endolucinida</name>
    <dbReference type="NCBI Taxonomy" id="1655433"/>
    <lineage>
        <taxon>Bacteria</taxon>
        <taxon>Pseudomonadati</taxon>
        <taxon>Pseudomonadota</taxon>
        <taxon>Gammaproteobacteria</taxon>
        <taxon>Chromatiales</taxon>
        <taxon>Sedimenticolaceae</taxon>
        <taxon>Candidatus Thiodiazotropha</taxon>
    </lineage>
</organism>
<dbReference type="SUPFAM" id="SSF55811">
    <property type="entry name" value="Nudix"/>
    <property type="match status" value="1"/>
</dbReference>
<comment type="function">
    <text evidence="4">Accelerates the degradation of transcripts by removing pyrophosphate from the 5'-end of triphosphorylated RNA, leading to a more labile monophosphorylated state that can stimulate subsequent ribonuclease cleavage.</text>
</comment>
<evidence type="ECO:0000256" key="2">
    <source>
        <dbReference type="ARBA" id="ARBA00001946"/>
    </source>
</evidence>
<gene>
    <name evidence="4 6" type="primary">rppH</name>
    <name evidence="4" type="synonym">nudH</name>
    <name evidence="6" type="ORF">CODIS_25570</name>
</gene>